<feature type="binding site" evidence="7">
    <location>
        <position position="182"/>
    </location>
    <ligand>
        <name>substrate</name>
    </ligand>
</feature>
<dbReference type="Pfam" id="PF02390">
    <property type="entry name" value="Methyltransf_4"/>
    <property type="match status" value="1"/>
</dbReference>
<dbReference type="InterPro" id="IPR055361">
    <property type="entry name" value="tRNA_methyltr_TrmB_bact"/>
</dbReference>
<feature type="binding site" evidence="7">
    <location>
        <begin position="219"/>
        <end position="222"/>
    </location>
    <ligand>
        <name>substrate</name>
    </ligand>
</feature>
<comment type="similarity">
    <text evidence="7">Belongs to the class I-like SAM-binding methyltransferase superfamily. TrmB family.</text>
</comment>
<dbReference type="GO" id="GO:0008176">
    <property type="term" value="F:tRNA (guanine(46)-N7)-methyltransferase activity"/>
    <property type="evidence" value="ECO:0007669"/>
    <property type="project" value="UniProtKB-UniRule"/>
</dbReference>
<accession>A0A1Q9YML1</accession>
<comment type="caution">
    <text evidence="9">The sequence shown here is derived from an EMBL/GenBank/DDBJ whole genome shotgun (WGS) entry which is preliminary data.</text>
</comment>
<feature type="region of interest" description="Disordered" evidence="8">
    <location>
        <begin position="30"/>
        <end position="60"/>
    </location>
</feature>
<evidence type="ECO:0000313" key="10">
    <source>
        <dbReference type="Proteomes" id="UP000186758"/>
    </source>
</evidence>
<feature type="binding site" evidence="7">
    <location>
        <position position="146"/>
    </location>
    <ligand>
        <name>S-adenosyl-L-methionine</name>
        <dbReference type="ChEBI" id="CHEBI:59789"/>
    </ligand>
</feature>
<proteinExistence type="inferred from homology"/>
<dbReference type="NCBIfam" id="NF001080">
    <property type="entry name" value="PRK00121.2-2"/>
    <property type="match status" value="1"/>
</dbReference>
<comment type="catalytic activity">
    <reaction evidence="1 7">
        <text>guanosine(46) in tRNA + S-adenosyl-L-methionine = N(7)-methylguanosine(46) in tRNA + S-adenosyl-L-homocysteine</text>
        <dbReference type="Rhea" id="RHEA:42708"/>
        <dbReference type="Rhea" id="RHEA-COMP:10188"/>
        <dbReference type="Rhea" id="RHEA-COMP:10189"/>
        <dbReference type="ChEBI" id="CHEBI:57856"/>
        <dbReference type="ChEBI" id="CHEBI:59789"/>
        <dbReference type="ChEBI" id="CHEBI:74269"/>
        <dbReference type="ChEBI" id="CHEBI:74480"/>
        <dbReference type="EC" id="2.1.1.33"/>
    </reaction>
</comment>
<evidence type="ECO:0000313" key="9">
    <source>
        <dbReference type="EMBL" id="OLU46520.1"/>
    </source>
</evidence>
<evidence type="ECO:0000256" key="8">
    <source>
        <dbReference type="SAM" id="MobiDB-lite"/>
    </source>
</evidence>
<dbReference type="GO" id="GO:0043527">
    <property type="term" value="C:tRNA methyltransferase complex"/>
    <property type="evidence" value="ECO:0007669"/>
    <property type="project" value="TreeGrafter"/>
</dbReference>
<dbReference type="InterPro" id="IPR029063">
    <property type="entry name" value="SAM-dependent_MTases_sf"/>
</dbReference>
<gene>
    <name evidence="7" type="primary">trmB</name>
    <name evidence="9" type="ORF">BO223_02045</name>
</gene>
<dbReference type="HAMAP" id="MF_01057">
    <property type="entry name" value="tRNA_methyltr_TrmB"/>
    <property type="match status" value="1"/>
</dbReference>
<dbReference type="SUPFAM" id="SSF53335">
    <property type="entry name" value="S-adenosyl-L-methionine-dependent methyltransferases"/>
    <property type="match status" value="1"/>
</dbReference>
<evidence type="ECO:0000256" key="1">
    <source>
        <dbReference type="ARBA" id="ARBA00000142"/>
    </source>
</evidence>
<sequence length="240" mass="27438">MRMRRVGWAVEYLDEAEKLVRDPEAHAGQWKSLFTGDTQTDSLSTEDEQAAETGNRTDSPLCPQVPGRLHVEVGTGKGGYSLQMAALYPEERFVAVEKNDSAAGIAAKKYDEEGTDNLLLIWNDARFIDSWFAPEEVDVIHLNFSDPWPKNRNAKRRLSADSFLRQYEKILKPDGELAMKTDNARLFEYSLLQFSKAGWPLLDASVDFRREDHPEDAMTEYESKFAAEGKPIYRAVWRRK</sequence>
<dbReference type="CDD" id="cd02440">
    <property type="entry name" value="AdoMet_MTases"/>
    <property type="match status" value="1"/>
</dbReference>
<keyword evidence="6 7" id="KW-0819">tRNA processing</keyword>
<evidence type="ECO:0000256" key="3">
    <source>
        <dbReference type="ARBA" id="ARBA00022603"/>
    </source>
</evidence>
<dbReference type="AlphaFoldDB" id="A0A1Q9YML1"/>
<dbReference type="PANTHER" id="PTHR23417:SF14">
    <property type="entry name" value="PENTACOTRIPEPTIDE-REPEAT REGION OF PRORP DOMAIN-CONTAINING PROTEIN"/>
    <property type="match status" value="1"/>
</dbReference>
<dbReference type="PANTHER" id="PTHR23417">
    <property type="entry name" value="3-DEOXY-D-MANNO-OCTULOSONIC-ACID TRANSFERASE/TRNA GUANINE-N 7 - -METHYLTRANSFERASE"/>
    <property type="match status" value="1"/>
</dbReference>
<reference evidence="9 10" key="1">
    <citation type="submission" date="2016-11" db="EMBL/GenBank/DDBJ databases">
        <title>Description of two novel members of the family Erysipelotrichaceae: Ileibacterium lipovorans gen. nov., sp. nov. and Dubosiella newyorkensis, gen. nov., sp. nov.</title>
        <authorList>
            <person name="Cox L.M."/>
            <person name="Sohn J."/>
            <person name="Tyrrell K.L."/>
            <person name="Citron D.M."/>
            <person name="Lawson P.A."/>
            <person name="Patel N.B."/>
            <person name="Iizumi T."/>
            <person name="Perez-Perez G.I."/>
            <person name="Goldstein E.J."/>
            <person name="Blaser M.J."/>
        </authorList>
    </citation>
    <scope>NUCLEOTIDE SEQUENCE [LARGE SCALE GENOMIC DNA]</scope>
    <source>
        <strain evidence="9 10">NYU-BL-K8</strain>
    </source>
</reference>
<dbReference type="InterPro" id="IPR003358">
    <property type="entry name" value="tRNA_(Gua-N-7)_MeTrfase_Trmb"/>
</dbReference>
<dbReference type="PROSITE" id="PS51625">
    <property type="entry name" value="SAM_MT_TRMB"/>
    <property type="match status" value="1"/>
</dbReference>
<organism evidence="9 10">
    <name type="scientific">Faecalibaculum rodentium</name>
    <dbReference type="NCBI Taxonomy" id="1702221"/>
    <lineage>
        <taxon>Bacteria</taxon>
        <taxon>Bacillati</taxon>
        <taxon>Bacillota</taxon>
        <taxon>Erysipelotrichia</taxon>
        <taxon>Erysipelotrichales</taxon>
        <taxon>Erysipelotrichaceae</taxon>
        <taxon>Faecalibaculum</taxon>
    </lineage>
</organism>
<keyword evidence="5 7" id="KW-0949">S-adenosyl-L-methionine</keyword>
<dbReference type="NCBIfam" id="TIGR00091">
    <property type="entry name" value="tRNA (guanosine(46)-N7)-methyltransferase TrmB"/>
    <property type="match status" value="1"/>
</dbReference>
<keyword evidence="4 7" id="KW-0808">Transferase</keyword>
<evidence type="ECO:0000256" key="5">
    <source>
        <dbReference type="ARBA" id="ARBA00022691"/>
    </source>
</evidence>
<dbReference type="Gene3D" id="3.40.50.150">
    <property type="entry name" value="Vaccinia Virus protein VP39"/>
    <property type="match status" value="1"/>
</dbReference>
<evidence type="ECO:0000256" key="2">
    <source>
        <dbReference type="ARBA" id="ARBA00003015"/>
    </source>
</evidence>
<comment type="pathway">
    <text evidence="7">tRNA modification; N(7)-methylguanine-tRNA biosynthesis.</text>
</comment>
<dbReference type="EMBL" id="MPJZ01000029">
    <property type="protein sequence ID" value="OLU46520.1"/>
    <property type="molecule type" value="Genomic_DNA"/>
</dbReference>
<dbReference type="EC" id="2.1.1.33" evidence="7"/>
<evidence type="ECO:0000256" key="6">
    <source>
        <dbReference type="ARBA" id="ARBA00022694"/>
    </source>
</evidence>
<name>A0A1Q9YML1_9FIRM</name>
<comment type="caution">
    <text evidence="7">Lacks conserved residue(s) required for the propagation of feature annotation.</text>
</comment>
<dbReference type="RefSeq" id="WP_075884742.1">
    <property type="nucleotide sequence ID" value="NZ_CAKOCV010000027.1"/>
</dbReference>
<comment type="function">
    <text evidence="2 7">Catalyzes the formation of N(7)-methylguanine at position 46 (m7G46) in tRNA.</text>
</comment>
<evidence type="ECO:0000256" key="7">
    <source>
        <dbReference type="HAMAP-Rule" id="MF_01057"/>
    </source>
</evidence>
<feature type="binding site" evidence="7">
    <location>
        <position position="97"/>
    </location>
    <ligand>
        <name>S-adenosyl-L-methionine</name>
        <dbReference type="ChEBI" id="CHEBI:59789"/>
    </ligand>
</feature>
<dbReference type="Proteomes" id="UP000186758">
    <property type="component" value="Unassembled WGS sequence"/>
</dbReference>
<feature type="binding site" evidence="7">
    <location>
        <position position="150"/>
    </location>
    <ligand>
        <name>substrate</name>
    </ligand>
</feature>
<dbReference type="UniPathway" id="UPA00989"/>
<feature type="binding site" evidence="7">
    <location>
        <position position="124"/>
    </location>
    <ligand>
        <name>S-adenosyl-L-methionine</name>
        <dbReference type="ChEBI" id="CHEBI:59789"/>
    </ligand>
</feature>
<evidence type="ECO:0000256" key="4">
    <source>
        <dbReference type="ARBA" id="ARBA00022679"/>
    </source>
</evidence>
<protein>
    <recommendedName>
        <fullName evidence="7">tRNA (guanine-N(7)-)-methyltransferase</fullName>
        <ecNumber evidence="7">2.1.1.33</ecNumber>
    </recommendedName>
    <alternativeName>
        <fullName evidence="7">tRNA (guanine(46)-N(7))-methyltransferase</fullName>
    </alternativeName>
    <alternativeName>
        <fullName evidence="7">tRNA(m7G46)-methyltransferase</fullName>
    </alternativeName>
</protein>
<feature type="binding site" evidence="7">
    <location>
        <position position="72"/>
    </location>
    <ligand>
        <name>S-adenosyl-L-methionine</name>
        <dbReference type="ChEBI" id="CHEBI:59789"/>
    </ligand>
</feature>
<keyword evidence="3 7" id="KW-0489">Methyltransferase</keyword>